<accession>W4M1C3</accession>
<dbReference type="Proteomes" id="UP000019140">
    <property type="component" value="Unassembled WGS sequence"/>
</dbReference>
<sequence length="94" mass="11209">MRTWQGWHHHMTLSLMAVWFLIGETHRGQQLTPALTLPQVRYGLSLLLLEVYCTPSVDYICRQVQRQLIRNEAAGFYHHRTRKCIPPRKLRRDI</sequence>
<keyword evidence="2" id="KW-1185">Reference proteome</keyword>
<name>W4M1C3_9BACT</name>
<protein>
    <submittedName>
        <fullName evidence="1">Uncharacterized protein</fullName>
    </submittedName>
</protein>
<evidence type="ECO:0000313" key="2">
    <source>
        <dbReference type="Proteomes" id="UP000019140"/>
    </source>
</evidence>
<reference evidence="1 2" key="1">
    <citation type="journal article" date="2014" name="Nature">
        <title>An environmental bacterial taxon with a large and distinct metabolic repertoire.</title>
        <authorList>
            <person name="Wilson M.C."/>
            <person name="Mori T."/>
            <person name="Ruckert C."/>
            <person name="Uria A.R."/>
            <person name="Helf M.J."/>
            <person name="Takada K."/>
            <person name="Gernert C."/>
            <person name="Steffens U.A."/>
            <person name="Heycke N."/>
            <person name="Schmitt S."/>
            <person name="Rinke C."/>
            <person name="Helfrich E.J."/>
            <person name="Brachmann A.O."/>
            <person name="Gurgui C."/>
            <person name="Wakimoto T."/>
            <person name="Kracht M."/>
            <person name="Crusemann M."/>
            <person name="Hentschel U."/>
            <person name="Abe I."/>
            <person name="Matsunaga S."/>
            <person name="Kalinowski J."/>
            <person name="Takeyama H."/>
            <person name="Piel J."/>
        </authorList>
    </citation>
    <scope>NUCLEOTIDE SEQUENCE [LARGE SCALE GENOMIC DNA]</scope>
    <source>
        <strain evidence="2">TSY2</strain>
    </source>
</reference>
<dbReference type="EMBL" id="AZHX01001291">
    <property type="protein sequence ID" value="ETX04144.1"/>
    <property type="molecule type" value="Genomic_DNA"/>
</dbReference>
<organism evidence="1 2">
    <name type="scientific">Candidatus Entotheonella gemina</name>
    <dbReference type="NCBI Taxonomy" id="1429439"/>
    <lineage>
        <taxon>Bacteria</taxon>
        <taxon>Pseudomonadati</taxon>
        <taxon>Nitrospinota/Tectimicrobiota group</taxon>
        <taxon>Candidatus Tectimicrobiota</taxon>
        <taxon>Candidatus Entotheonellia</taxon>
        <taxon>Candidatus Entotheonellales</taxon>
        <taxon>Candidatus Entotheonellaceae</taxon>
        <taxon>Candidatus Entotheonella</taxon>
    </lineage>
</organism>
<comment type="caution">
    <text evidence="1">The sequence shown here is derived from an EMBL/GenBank/DDBJ whole genome shotgun (WGS) entry which is preliminary data.</text>
</comment>
<proteinExistence type="predicted"/>
<dbReference type="HOGENOM" id="CLU_2380862_0_0_7"/>
<evidence type="ECO:0000313" key="1">
    <source>
        <dbReference type="EMBL" id="ETX04144.1"/>
    </source>
</evidence>
<dbReference type="AlphaFoldDB" id="W4M1C3"/>
<gene>
    <name evidence="1" type="ORF">ETSY2_30480</name>
</gene>